<organism evidence="2 3">
    <name type="scientific">Marmota monax</name>
    <name type="common">Woodchuck</name>
    <dbReference type="NCBI Taxonomy" id="9995"/>
    <lineage>
        <taxon>Eukaryota</taxon>
        <taxon>Metazoa</taxon>
        <taxon>Chordata</taxon>
        <taxon>Craniata</taxon>
        <taxon>Vertebrata</taxon>
        <taxon>Euteleostomi</taxon>
        <taxon>Mammalia</taxon>
        <taxon>Eutheria</taxon>
        <taxon>Euarchontoglires</taxon>
        <taxon>Glires</taxon>
        <taxon>Rodentia</taxon>
        <taxon>Sciuromorpha</taxon>
        <taxon>Sciuridae</taxon>
        <taxon>Xerinae</taxon>
        <taxon>Marmotini</taxon>
        <taxon>Marmota</taxon>
    </lineage>
</organism>
<proteinExistence type="predicted"/>
<protein>
    <submittedName>
        <fullName evidence="2">Uncharacterized protein</fullName>
    </submittedName>
</protein>
<gene>
    <name evidence="2" type="ORF">MONAX_5E017199</name>
</gene>
<evidence type="ECO:0000256" key="1">
    <source>
        <dbReference type="SAM" id="MobiDB-lite"/>
    </source>
</evidence>
<dbReference type="AlphaFoldDB" id="A0A5E4D4Q9"/>
<feature type="compositionally biased region" description="Polar residues" evidence="1">
    <location>
        <begin position="77"/>
        <end position="86"/>
    </location>
</feature>
<feature type="non-terminal residue" evidence="2">
    <location>
        <position position="130"/>
    </location>
</feature>
<sequence>ARALRKCLEADDVLEEWLLQHAVLGGKLQRPKAAPRGEYGPEDAEAPSGADLHMSDSTLHPSLQDYGLQPATCARTWPSSQHTSSAPWGGGSMDTRLTTRATSRWRCISTGLSNRTHLERPLTPQIVQKW</sequence>
<dbReference type="EMBL" id="CABDUW010002769">
    <property type="protein sequence ID" value="VTJ87959.1"/>
    <property type="molecule type" value="Genomic_DNA"/>
</dbReference>
<accession>A0A5E4D4Q9</accession>
<dbReference type="Proteomes" id="UP000335636">
    <property type="component" value="Unassembled WGS sequence"/>
</dbReference>
<reference evidence="2" key="1">
    <citation type="submission" date="2019-04" db="EMBL/GenBank/DDBJ databases">
        <authorList>
            <person name="Alioto T."/>
            <person name="Alioto T."/>
        </authorList>
    </citation>
    <scope>NUCLEOTIDE SEQUENCE [LARGE SCALE GENOMIC DNA]</scope>
</reference>
<feature type="non-terminal residue" evidence="2">
    <location>
        <position position="1"/>
    </location>
</feature>
<keyword evidence="3" id="KW-1185">Reference proteome</keyword>
<feature type="region of interest" description="Disordered" evidence="1">
    <location>
        <begin position="26"/>
        <end position="95"/>
    </location>
</feature>
<evidence type="ECO:0000313" key="2">
    <source>
        <dbReference type="EMBL" id="VTJ87959.1"/>
    </source>
</evidence>
<name>A0A5E4D4Q9_MARMO</name>
<comment type="caution">
    <text evidence="2">The sequence shown here is derived from an EMBL/GenBank/DDBJ whole genome shotgun (WGS) entry which is preliminary data.</text>
</comment>
<evidence type="ECO:0000313" key="3">
    <source>
        <dbReference type="Proteomes" id="UP000335636"/>
    </source>
</evidence>